<dbReference type="Proteomes" id="UP000184420">
    <property type="component" value="Unassembled WGS sequence"/>
</dbReference>
<protein>
    <submittedName>
        <fullName evidence="1">Uncharacterized protein</fullName>
    </submittedName>
</protein>
<evidence type="ECO:0000313" key="2">
    <source>
        <dbReference type="Proteomes" id="UP000184420"/>
    </source>
</evidence>
<dbReference type="AlphaFoldDB" id="A0A1M7MGA0"/>
<proteinExistence type="predicted"/>
<keyword evidence="2" id="KW-1185">Reference proteome</keyword>
<evidence type="ECO:0000313" key="1">
    <source>
        <dbReference type="EMBL" id="SHM89966.1"/>
    </source>
</evidence>
<name>A0A1M7MGA0_9BACT</name>
<sequence>MYKISASRSEESSSCYLSNNITSSFRNTGISPKKKKIVCINEEESDNETLRLCFFRKRTSLSNYFNIYFSQLTKWLTESTLSTKAFRDHFFLLSSSKQSLLQVIRI</sequence>
<dbReference type="EMBL" id="FRBL01000013">
    <property type="protein sequence ID" value="SHM89966.1"/>
    <property type="molecule type" value="Genomic_DNA"/>
</dbReference>
<accession>A0A1M7MGA0</accession>
<dbReference type="RefSeq" id="WP_073087308.1">
    <property type="nucleotide sequence ID" value="NZ_FRBL01000013.1"/>
</dbReference>
<dbReference type="STRING" id="1419482.SAMN05444266_11349"/>
<gene>
    <name evidence="1" type="ORF">SAMN05444266_11349</name>
</gene>
<reference evidence="1 2" key="1">
    <citation type="submission" date="2016-11" db="EMBL/GenBank/DDBJ databases">
        <authorList>
            <person name="Jaros S."/>
            <person name="Januszkiewicz K."/>
            <person name="Wedrychowicz H."/>
        </authorList>
    </citation>
    <scope>NUCLEOTIDE SEQUENCE [LARGE SCALE GENOMIC DNA]</scope>
    <source>
        <strain evidence="1 2">DSM 27406</strain>
    </source>
</reference>
<organism evidence="1 2">
    <name type="scientific">Chitinophaga jiangningensis</name>
    <dbReference type="NCBI Taxonomy" id="1419482"/>
    <lineage>
        <taxon>Bacteria</taxon>
        <taxon>Pseudomonadati</taxon>
        <taxon>Bacteroidota</taxon>
        <taxon>Chitinophagia</taxon>
        <taxon>Chitinophagales</taxon>
        <taxon>Chitinophagaceae</taxon>
        <taxon>Chitinophaga</taxon>
    </lineage>
</organism>